<evidence type="ECO:0000313" key="3">
    <source>
        <dbReference type="Proteomes" id="UP000220353"/>
    </source>
</evidence>
<dbReference type="EMBL" id="NWTC01000009">
    <property type="protein sequence ID" value="PDT47334.1"/>
    <property type="molecule type" value="Genomic_DNA"/>
</dbReference>
<sequence length="680" mass="71704">MPTLNIQGRRVKVDDAFLQMSPEEQSAAVEEIAASLGVQAEAPESAASQDARNELSSLTQKAANRGDTAGRDVDSFMRGAADMASFGLADEIAAAGGALTGIDGDFGEYGRNLRVQRIIQNQRDQADPIASTAGRVAGGVATAAGAARAGLSPLARLPAKSGLGARIAAGAKEGAAYGGLYGFGSGEGALDRATDAVGGAAMGGAIGGAVPVVAQGVKSVTKPVTDAVKARVNPGQYASEKIAERLAASNMTADQAAARMGRDGLSLADVGGKSTQSLLRTTTNIPGKAQDRVGSQLTLRQMGQGDRLKAVVGQTLADPDGYLAAKDDIAQTAQRLAKPLYDEAYSTPVHFSESLEEILKTPAGQEALRRAEVLAANEQIPFQQLFINVADDGASATVRRVPDARGWDYIKRAMDDMIDSGKDSITGKLSNEARIINNLKDKMLSEIDSVNPAYKAARQAWSGQKSLDDALEFGRDAMRQSPEAVRRQIAKMGPAEKEAARAGAAEWIRNAIDQRNFTQNAILKFFSNRQQVKNLRALFDNDVQFKTFRQAIFAEARKRSTYETVKGNSTTVRQMADMAETGGLKEGADFVGGVVSGRPISATLQWVGSRLRMLGGLTPEVADNIAQRLMTSRPDAVRQIANELAKIEKAQITSAQRSNAIQALVSRALAAPSVAAISGN</sequence>
<reference evidence="2 3" key="1">
    <citation type="submission" date="2017-09" db="EMBL/GenBank/DDBJ databases">
        <title>Comparative genomics of rhizobia isolated from Phaseolus vulgaris in China.</title>
        <authorList>
            <person name="Tong W."/>
        </authorList>
    </citation>
    <scope>NUCLEOTIDE SEQUENCE [LARGE SCALE GENOMIC DNA]</scope>
    <source>
        <strain evidence="2 3">PCH1</strain>
    </source>
</reference>
<protein>
    <submittedName>
        <fullName evidence="2">Uncharacterized protein</fullName>
    </submittedName>
</protein>
<dbReference type="RefSeq" id="WP_097586941.1">
    <property type="nucleotide sequence ID" value="NZ_NWTC01000009.1"/>
</dbReference>
<name>A0A2A6LXQ6_RHIFR</name>
<feature type="compositionally biased region" description="Polar residues" evidence="1">
    <location>
        <begin position="46"/>
        <end position="62"/>
    </location>
</feature>
<evidence type="ECO:0000313" key="2">
    <source>
        <dbReference type="EMBL" id="PDT47334.1"/>
    </source>
</evidence>
<gene>
    <name evidence="2" type="ORF">CO661_14220</name>
</gene>
<proteinExistence type="predicted"/>
<accession>A0A2A6LXQ6</accession>
<organism evidence="2 3">
    <name type="scientific">Rhizobium fredii</name>
    <name type="common">Sinorhizobium fredii</name>
    <dbReference type="NCBI Taxonomy" id="380"/>
    <lineage>
        <taxon>Bacteria</taxon>
        <taxon>Pseudomonadati</taxon>
        <taxon>Pseudomonadota</taxon>
        <taxon>Alphaproteobacteria</taxon>
        <taxon>Hyphomicrobiales</taxon>
        <taxon>Rhizobiaceae</taxon>
        <taxon>Sinorhizobium/Ensifer group</taxon>
        <taxon>Sinorhizobium</taxon>
    </lineage>
</organism>
<dbReference type="AlphaFoldDB" id="A0A2A6LXQ6"/>
<evidence type="ECO:0000256" key="1">
    <source>
        <dbReference type="SAM" id="MobiDB-lite"/>
    </source>
</evidence>
<comment type="caution">
    <text evidence="2">The sequence shown here is derived from an EMBL/GenBank/DDBJ whole genome shotgun (WGS) entry which is preliminary data.</text>
</comment>
<feature type="region of interest" description="Disordered" evidence="1">
    <location>
        <begin position="40"/>
        <end position="72"/>
    </location>
</feature>
<dbReference type="Proteomes" id="UP000220353">
    <property type="component" value="Unassembled WGS sequence"/>
</dbReference>